<organism evidence="1 2">
    <name type="scientific">Nocardia vulneris</name>
    <dbReference type="NCBI Taxonomy" id="1141657"/>
    <lineage>
        <taxon>Bacteria</taxon>
        <taxon>Bacillati</taxon>
        <taxon>Actinomycetota</taxon>
        <taxon>Actinomycetes</taxon>
        <taxon>Mycobacteriales</taxon>
        <taxon>Nocardiaceae</taxon>
        <taxon>Nocardia</taxon>
    </lineage>
</organism>
<dbReference type="Proteomes" id="UP000031364">
    <property type="component" value="Unassembled WGS sequence"/>
</dbReference>
<proteinExistence type="predicted"/>
<protein>
    <submittedName>
        <fullName evidence="1">Uncharacterized protein</fullName>
    </submittedName>
</protein>
<comment type="caution">
    <text evidence="1">The sequence shown here is derived from an EMBL/GenBank/DDBJ whole genome shotgun (WGS) entry which is preliminary data.</text>
</comment>
<name>A0ABR4ZH78_9NOCA</name>
<dbReference type="RefSeq" id="WP_043668800.1">
    <property type="nucleotide sequence ID" value="NZ_BDCI01000018.1"/>
</dbReference>
<keyword evidence="2" id="KW-1185">Reference proteome</keyword>
<reference evidence="1 2" key="1">
    <citation type="journal article" date="2014" name="Int. J. Syst. Evol. Microbiol.">
        <title>Nocardia vulneris sp. nov., isolated from wounds of human patients in North America.</title>
        <authorList>
            <person name="Lasker B.A."/>
            <person name="Bell M."/>
            <person name="Klenk H.P."/>
            <person name="Sproer C."/>
            <person name="Schumann C."/>
            <person name="Schumann P."/>
            <person name="Brown J.M."/>
        </authorList>
    </citation>
    <scope>NUCLEOTIDE SEQUENCE [LARGE SCALE GENOMIC DNA]</scope>
    <source>
        <strain evidence="1 2">W9851</strain>
    </source>
</reference>
<dbReference type="EMBL" id="JNFP01000012">
    <property type="protein sequence ID" value="KIA64658.1"/>
    <property type="molecule type" value="Genomic_DNA"/>
</dbReference>
<accession>A0ABR4ZH78</accession>
<gene>
    <name evidence="1" type="ORF">FG87_12320</name>
</gene>
<evidence type="ECO:0000313" key="1">
    <source>
        <dbReference type="EMBL" id="KIA64658.1"/>
    </source>
</evidence>
<evidence type="ECO:0000313" key="2">
    <source>
        <dbReference type="Proteomes" id="UP000031364"/>
    </source>
</evidence>
<sequence length="164" mass="18007">MTDFDDFARLFSGSIRAQLDWHALAELNVPVTQQVTVGWAALGELRTVWHVDADGRPADWFDPGATALTVREAAALHDSWPRARQERVAAFRAQLEASTEPFVLLLPTYRVADELLLLDSSHRVLAGYLARAEVRALIMTLVAPLSPELLPDLGSLVVRGHGSS</sequence>